<dbReference type="InterPro" id="IPR013024">
    <property type="entry name" value="GGCT-like"/>
</dbReference>
<dbReference type="InterPro" id="IPR036568">
    <property type="entry name" value="GGCT-like_sf"/>
</dbReference>
<dbReference type="Proteomes" id="UP000759131">
    <property type="component" value="Unassembled WGS sequence"/>
</dbReference>
<organism evidence="5">
    <name type="scientific">Medioppia subpectinata</name>
    <dbReference type="NCBI Taxonomy" id="1979941"/>
    <lineage>
        <taxon>Eukaryota</taxon>
        <taxon>Metazoa</taxon>
        <taxon>Ecdysozoa</taxon>
        <taxon>Arthropoda</taxon>
        <taxon>Chelicerata</taxon>
        <taxon>Arachnida</taxon>
        <taxon>Acari</taxon>
        <taxon>Acariformes</taxon>
        <taxon>Sarcoptiformes</taxon>
        <taxon>Oribatida</taxon>
        <taxon>Brachypylina</taxon>
        <taxon>Oppioidea</taxon>
        <taxon>Oppiidae</taxon>
        <taxon>Medioppia</taxon>
    </lineage>
</organism>
<evidence type="ECO:0000313" key="6">
    <source>
        <dbReference type="Proteomes" id="UP000759131"/>
    </source>
</evidence>
<dbReference type="CDD" id="cd06661">
    <property type="entry name" value="GGCT_like"/>
    <property type="match status" value="1"/>
</dbReference>
<dbReference type="EMBL" id="OC864921">
    <property type="protein sequence ID" value="CAD7632044.1"/>
    <property type="molecule type" value="Genomic_DNA"/>
</dbReference>
<evidence type="ECO:0000256" key="4">
    <source>
        <dbReference type="PIRSR" id="PIRSR617939-2"/>
    </source>
</evidence>
<name>A0A7R9Q580_9ACAR</name>
<evidence type="ECO:0000256" key="1">
    <source>
        <dbReference type="ARBA" id="ARBA00012346"/>
    </source>
</evidence>
<sequence>MSTNGKLFYFCFASNLWSKRMHIDVKSAVKYGNGLLKDWTLTFAGASRLWLGSMANIVPKTNGVVWGTVWTISDTELEIMDKQEVGYKRIEINVLVGEEVVKCDVYVQKGTNVDGFEFTTDKTTPSLAYKTVILKGAIEQGLPEDYIQFLKSFKDNGNINAGPKDLNLTPIP</sequence>
<evidence type="ECO:0000313" key="5">
    <source>
        <dbReference type="EMBL" id="CAD7632044.1"/>
    </source>
</evidence>
<dbReference type="EC" id="4.3.2.9" evidence="1"/>
<keyword evidence="2" id="KW-0456">Lyase</keyword>
<dbReference type="AlphaFoldDB" id="A0A7R9Q580"/>
<evidence type="ECO:0000256" key="3">
    <source>
        <dbReference type="PIRSR" id="PIRSR617939-1"/>
    </source>
</evidence>
<dbReference type="InterPro" id="IPR017939">
    <property type="entry name" value="G-Glutamylcylcotransferase"/>
</dbReference>
<dbReference type="Gene3D" id="3.10.490.10">
    <property type="entry name" value="Gamma-glutamyl cyclotransferase-like"/>
    <property type="match status" value="1"/>
</dbReference>
<reference evidence="5" key="1">
    <citation type="submission" date="2020-11" db="EMBL/GenBank/DDBJ databases">
        <authorList>
            <person name="Tran Van P."/>
        </authorList>
    </citation>
    <scope>NUCLEOTIDE SEQUENCE</scope>
</reference>
<proteinExistence type="predicted"/>
<evidence type="ECO:0000256" key="2">
    <source>
        <dbReference type="ARBA" id="ARBA00023239"/>
    </source>
</evidence>
<dbReference type="OrthoDB" id="2924818at2759"/>
<feature type="binding site" evidence="4">
    <location>
        <begin position="9"/>
        <end position="14"/>
    </location>
    <ligand>
        <name>substrate</name>
    </ligand>
</feature>
<dbReference type="SUPFAM" id="SSF110857">
    <property type="entry name" value="Gamma-glutamyl cyclotransferase-like"/>
    <property type="match status" value="1"/>
</dbReference>
<gene>
    <name evidence="5" type="ORF">OSB1V03_LOCUS12450</name>
</gene>
<keyword evidence="6" id="KW-1185">Reference proteome</keyword>
<dbReference type="PANTHER" id="PTHR12935">
    <property type="entry name" value="GAMMA-GLUTAMYLCYCLOTRANSFERASE"/>
    <property type="match status" value="1"/>
</dbReference>
<dbReference type="EMBL" id="CAJPIZ010010346">
    <property type="protein sequence ID" value="CAG2112474.1"/>
    <property type="molecule type" value="Genomic_DNA"/>
</dbReference>
<accession>A0A7R9Q580</accession>
<feature type="binding site" evidence="4">
    <location>
        <position position="129"/>
    </location>
    <ligand>
        <name>substrate</name>
    </ligand>
</feature>
<dbReference type="PANTHER" id="PTHR12935:SF0">
    <property type="entry name" value="GAMMA-GLUTAMYLCYCLOTRANSFERASE"/>
    <property type="match status" value="1"/>
</dbReference>
<dbReference type="GO" id="GO:0003839">
    <property type="term" value="F:gamma-glutamylcyclotransferase activity"/>
    <property type="evidence" value="ECO:0007669"/>
    <property type="project" value="UniProtKB-EC"/>
</dbReference>
<protein>
    <recommendedName>
        <fullName evidence="1">gamma-glutamylcyclotransferase</fullName>
        <ecNumber evidence="1">4.3.2.9</ecNumber>
    </recommendedName>
</protein>
<dbReference type="Pfam" id="PF13772">
    <property type="entry name" value="AIG2_2"/>
    <property type="match status" value="1"/>
</dbReference>
<feature type="active site" description="Proton acceptor" evidence="3">
    <location>
        <position position="84"/>
    </location>
</feature>